<feature type="transmembrane region" description="Helical" evidence="1">
    <location>
        <begin position="82"/>
        <end position="100"/>
    </location>
</feature>
<dbReference type="RefSeq" id="WP_163297606.1">
    <property type="nucleotide sequence ID" value="NZ_JAAGRR010000005.1"/>
</dbReference>
<comment type="caution">
    <text evidence="3">The sequence shown here is derived from an EMBL/GenBank/DDBJ whole genome shotgun (WGS) entry which is preliminary data.</text>
</comment>
<evidence type="ECO:0000313" key="4">
    <source>
        <dbReference type="Proteomes" id="UP000469346"/>
    </source>
</evidence>
<protein>
    <recommendedName>
        <fullName evidence="5">Cytochrome c oxidase assembly protein</fullName>
    </recommendedName>
</protein>
<evidence type="ECO:0000256" key="1">
    <source>
        <dbReference type="SAM" id="Phobius"/>
    </source>
</evidence>
<gene>
    <name evidence="3" type="ORF">G3N55_01080</name>
</gene>
<dbReference type="Proteomes" id="UP000469346">
    <property type="component" value="Unassembled WGS sequence"/>
</dbReference>
<feature type="transmembrane region" description="Helical" evidence="1">
    <location>
        <begin position="52"/>
        <end position="70"/>
    </location>
</feature>
<feature type="transmembrane region" description="Helical" evidence="1">
    <location>
        <begin position="127"/>
        <end position="150"/>
    </location>
</feature>
<proteinExistence type="predicted"/>
<evidence type="ECO:0000313" key="3">
    <source>
        <dbReference type="EMBL" id="NDY41446.1"/>
    </source>
</evidence>
<dbReference type="EMBL" id="JAAGRR010000005">
    <property type="protein sequence ID" value="NDY41446.1"/>
    <property type="molecule type" value="Genomic_DNA"/>
</dbReference>
<evidence type="ECO:0000256" key="2">
    <source>
        <dbReference type="SAM" id="SignalP"/>
    </source>
</evidence>
<feature type="signal peptide" evidence="2">
    <location>
        <begin position="1"/>
        <end position="28"/>
    </location>
</feature>
<keyword evidence="1" id="KW-0812">Transmembrane</keyword>
<reference evidence="3 4" key="1">
    <citation type="submission" date="2020-02" db="EMBL/GenBank/DDBJ databases">
        <title>Comparative genomics of sulfur disproportionating microorganisms.</title>
        <authorList>
            <person name="Ward L.M."/>
            <person name="Bertran E."/>
            <person name="Johnston D.T."/>
        </authorList>
    </citation>
    <scope>NUCLEOTIDE SEQUENCE [LARGE SCALE GENOMIC DNA]</scope>
    <source>
        <strain evidence="3 4">DSM 100025</strain>
    </source>
</reference>
<sequence>MARRICPGTRRLPGPAALAGLFSSAAFALSAPPAWAVQDHGGGEGLMAHEIGHLLLMAGAAYILFRMAVFRSADPGWREFRAFLWWLLAWNLLVLAGHWIRPGIPAGRFILEGGRHVAFEARGGAGWLFYASRFDHLVLLPAFGFFLAALRKWRRAP</sequence>
<dbReference type="AlphaFoldDB" id="A0A6N9TSA5"/>
<accession>A0A6N9TSA5</accession>
<keyword evidence="1" id="KW-1133">Transmembrane helix</keyword>
<name>A0A6N9TSA5_DISTH</name>
<organism evidence="3 4">
    <name type="scientific">Dissulfurirhabdus thermomarina</name>
    <dbReference type="NCBI Taxonomy" id="1765737"/>
    <lineage>
        <taxon>Bacteria</taxon>
        <taxon>Deltaproteobacteria</taxon>
        <taxon>Dissulfurirhabdaceae</taxon>
        <taxon>Dissulfurirhabdus</taxon>
    </lineage>
</organism>
<evidence type="ECO:0008006" key="5">
    <source>
        <dbReference type="Google" id="ProtNLM"/>
    </source>
</evidence>
<keyword evidence="2" id="KW-0732">Signal</keyword>
<keyword evidence="4" id="KW-1185">Reference proteome</keyword>
<keyword evidence="1" id="KW-0472">Membrane</keyword>
<feature type="chain" id="PRO_5026709861" description="Cytochrome c oxidase assembly protein" evidence="2">
    <location>
        <begin position="29"/>
        <end position="157"/>
    </location>
</feature>